<sequence>MSSMATLKRHLPISGPEGLNELRKIVERFEERFILLPQARPHWMTLCTHECLFSMQVDGPRFDERSCEGLVATQADNRRHANKLVGQLDLAKIQVFDYRNVHQTSKMCHHYRNLSFNMVRGKWRKTISTKDLAIASCGQVSPSCMATCHSRISQYGIKIVELMDQSEEDTWKVKNILESGERIFCYGKVASCMRGSGG</sequence>
<evidence type="ECO:0000313" key="4">
    <source>
        <dbReference type="EMBL" id="RVW18033.1"/>
    </source>
</evidence>
<gene>
    <name evidence="4" type="ORF">CK203_117137</name>
</gene>
<accession>A0A438C449</accession>
<comment type="subcellular location">
    <subcellularLocation>
        <location evidence="1">Nucleus</location>
    </subcellularLocation>
</comment>
<comment type="caution">
    <text evidence="4">The sequence shown here is derived from an EMBL/GenBank/DDBJ whole genome shotgun (WGS) entry which is preliminary data.</text>
</comment>
<dbReference type="GO" id="GO:0005634">
    <property type="term" value="C:nucleus"/>
    <property type="evidence" value="ECO:0007669"/>
    <property type="project" value="UniProtKB-SubCell"/>
</dbReference>
<dbReference type="Pfam" id="PF16987">
    <property type="entry name" value="KIX_2"/>
    <property type="match status" value="1"/>
</dbReference>
<keyword evidence="2" id="KW-0539">Nucleus</keyword>
<reference evidence="4 5" key="1">
    <citation type="journal article" date="2018" name="PLoS Genet.">
        <title>Population sequencing reveals clonal diversity and ancestral inbreeding in the grapevine cultivar Chardonnay.</title>
        <authorList>
            <person name="Roach M.J."/>
            <person name="Johnson D.L."/>
            <person name="Bohlmann J."/>
            <person name="van Vuuren H.J."/>
            <person name="Jones S.J."/>
            <person name="Pretorius I.S."/>
            <person name="Schmidt S.A."/>
            <person name="Borneman A.R."/>
        </authorList>
    </citation>
    <scope>NUCLEOTIDE SEQUENCE [LARGE SCALE GENOMIC DNA]</scope>
    <source>
        <strain evidence="5">cv. Chardonnay</strain>
        <tissue evidence="4">Leaf</tissue>
    </source>
</reference>
<dbReference type="Proteomes" id="UP000288805">
    <property type="component" value="Unassembled WGS sequence"/>
</dbReference>
<evidence type="ECO:0000259" key="3">
    <source>
        <dbReference type="Pfam" id="PF16987"/>
    </source>
</evidence>
<protein>
    <recommendedName>
        <fullName evidence="3">Mediator complex subunit 15 KIX domain-containing protein</fullName>
    </recommendedName>
</protein>
<dbReference type="AlphaFoldDB" id="A0A438C449"/>
<feature type="domain" description="Mediator complex subunit 15 KIX" evidence="3">
    <location>
        <begin position="4"/>
        <end position="32"/>
    </location>
</feature>
<dbReference type="InterPro" id="IPR036546">
    <property type="entry name" value="MED15_KIX"/>
</dbReference>
<proteinExistence type="predicted"/>
<name>A0A438C449_VITVI</name>
<evidence type="ECO:0000256" key="1">
    <source>
        <dbReference type="ARBA" id="ARBA00004123"/>
    </source>
</evidence>
<evidence type="ECO:0000313" key="5">
    <source>
        <dbReference type="Proteomes" id="UP000288805"/>
    </source>
</evidence>
<evidence type="ECO:0000256" key="2">
    <source>
        <dbReference type="ARBA" id="ARBA00023242"/>
    </source>
</evidence>
<dbReference type="EMBL" id="QGNW01002558">
    <property type="protein sequence ID" value="RVW18033.1"/>
    <property type="molecule type" value="Genomic_DNA"/>
</dbReference>
<organism evidence="4 5">
    <name type="scientific">Vitis vinifera</name>
    <name type="common">Grape</name>
    <dbReference type="NCBI Taxonomy" id="29760"/>
    <lineage>
        <taxon>Eukaryota</taxon>
        <taxon>Viridiplantae</taxon>
        <taxon>Streptophyta</taxon>
        <taxon>Embryophyta</taxon>
        <taxon>Tracheophyta</taxon>
        <taxon>Spermatophyta</taxon>
        <taxon>Magnoliopsida</taxon>
        <taxon>eudicotyledons</taxon>
        <taxon>Gunneridae</taxon>
        <taxon>Pentapetalae</taxon>
        <taxon>rosids</taxon>
        <taxon>Vitales</taxon>
        <taxon>Vitaceae</taxon>
        <taxon>Viteae</taxon>
        <taxon>Vitis</taxon>
    </lineage>
</organism>